<organism evidence="3 5">
    <name type="scientific">Corynebacterium yonathiae</name>
    <dbReference type="NCBI Taxonomy" id="2913504"/>
    <lineage>
        <taxon>Bacteria</taxon>
        <taxon>Bacillati</taxon>
        <taxon>Actinomycetota</taxon>
        <taxon>Actinomycetes</taxon>
        <taxon>Mycobacteriales</taxon>
        <taxon>Corynebacteriaceae</taxon>
        <taxon>Corynebacterium</taxon>
    </lineage>
</organism>
<dbReference type="InterPro" id="IPR000326">
    <property type="entry name" value="PAP2/HPO"/>
</dbReference>
<feature type="chain" id="PRO_5040879852" evidence="1">
    <location>
        <begin position="33"/>
        <end position="426"/>
    </location>
</feature>
<reference evidence="3" key="1">
    <citation type="submission" date="2022-02" db="EMBL/GenBank/DDBJ databases">
        <title>Corynebacterium sp. from urogenital microbiome.</title>
        <authorList>
            <person name="Cappelli E.A."/>
            <person name="Ribeiro T.G."/>
            <person name="Peixe L."/>
        </authorList>
    </citation>
    <scope>NUCLEOTIDE SEQUENCE</scope>
    <source>
        <strain evidence="3">C21Ua_68</strain>
    </source>
</reference>
<dbReference type="InterPro" id="IPR036938">
    <property type="entry name" value="PAP2/HPO_sf"/>
</dbReference>
<reference evidence="4 6" key="2">
    <citation type="submission" date="2024-01" db="EMBL/GenBank/DDBJ databases">
        <title>Description of two novel Corynebacterium species isolated from human nasal passages and skin.</title>
        <authorList>
            <person name="Popowitch E."/>
            <person name="Tran T.H."/>
            <person name="Escapa I.F."/>
            <person name="Bhatt E."/>
            <person name="Sozat A.K."/>
            <person name="Roberts A.Q."/>
            <person name="Segre J.A."/>
            <person name="Kong H."/>
            <person name="Conlan S."/>
            <person name="Lemon K.P."/>
            <person name="Kelly M.S."/>
        </authorList>
    </citation>
    <scope>NUCLEOTIDE SEQUENCE [LARGE SCALE GENOMIC DNA]</scope>
    <source>
        <strain evidence="4 6">KPL2619</strain>
    </source>
</reference>
<dbReference type="EMBL" id="JBBMGJ010000007">
    <property type="protein sequence ID" value="MEK0145438.1"/>
    <property type="molecule type" value="Genomic_DNA"/>
</dbReference>
<evidence type="ECO:0000256" key="1">
    <source>
        <dbReference type="SAM" id="SignalP"/>
    </source>
</evidence>
<dbReference type="Gene3D" id="1.20.144.10">
    <property type="entry name" value="Phosphatidic acid phosphatase type 2/haloperoxidase"/>
    <property type="match status" value="1"/>
</dbReference>
<evidence type="ECO:0000259" key="2">
    <source>
        <dbReference type="SMART" id="SM00014"/>
    </source>
</evidence>
<sequence length="426" mass="46605">MNYRNNLRPAVRALALCAATGLTITLAPAASAALPVTVPQLREPVTQQTTGALPVQHPGAPVPEPFSTDYIAGFESDVSSYQFGNYWQVVQLFDHIKAQPEIRQENMDKAVAINNAAAGDQALIQRAQSDAKASSTSVLNAVSDAMGKNLGDAFRASLAEHRLPKTEYLLGNGYAARAGGLANSTMSEKYYFNYQRPYQRAPQAVKRYDDGSKDLYPTSPAFPSGHTNQATWITTLMSFMLPEVGPQLMLRGAEAGNHRVVLGVHYPLDVIGGRMTGQAAAADRLNDKRMRHALWEASMEVRQEIKWRTGKTVEELATQDREEGTDYRSTKDAVEQYSKLMDYDFAPRYRTDAPMVVPQAAPVLLAASHPELNWDQRAEVLRQTARPAGNPLDWQAEGGSWQRLDLARAMAANVTITPDGGVSVSG</sequence>
<comment type="caution">
    <text evidence="3">The sequence shown here is derived from an EMBL/GenBank/DDBJ whole genome shotgun (WGS) entry which is preliminary data.</text>
</comment>
<dbReference type="RefSeq" id="WP_238801488.1">
    <property type="nucleotide sequence ID" value="NZ_JAKMUZ010000009.1"/>
</dbReference>
<gene>
    <name evidence="3" type="ORF">L8V22_06010</name>
    <name evidence="4" type="ORF">WMQ01_05030</name>
</gene>
<evidence type="ECO:0000313" key="4">
    <source>
        <dbReference type="EMBL" id="MEK0145438.1"/>
    </source>
</evidence>
<dbReference type="Pfam" id="PF01569">
    <property type="entry name" value="PAP2"/>
    <property type="match status" value="1"/>
</dbReference>
<dbReference type="SUPFAM" id="SSF48317">
    <property type="entry name" value="Acid phosphatase/Vanadium-dependent haloperoxidase"/>
    <property type="match status" value="1"/>
</dbReference>
<name>A0A9X3RNU9_9CORY</name>
<feature type="signal peptide" evidence="1">
    <location>
        <begin position="1"/>
        <end position="32"/>
    </location>
</feature>
<feature type="domain" description="Phosphatidic acid phosphatase type 2/haloperoxidase" evidence="2">
    <location>
        <begin position="172"/>
        <end position="285"/>
    </location>
</feature>
<accession>A0A9X3RNU9</accession>
<dbReference type="Proteomes" id="UP001146439">
    <property type="component" value="Unassembled WGS sequence"/>
</dbReference>
<dbReference type="SMART" id="SM00014">
    <property type="entry name" value="acidPPc"/>
    <property type="match status" value="1"/>
</dbReference>
<evidence type="ECO:0000313" key="6">
    <source>
        <dbReference type="Proteomes" id="UP001371299"/>
    </source>
</evidence>
<dbReference type="EMBL" id="JAKMUZ010000009">
    <property type="protein sequence ID" value="MCZ9296118.1"/>
    <property type="molecule type" value="Genomic_DNA"/>
</dbReference>
<keyword evidence="1" id="KW-0732">Signal</keyword>
<protein>
    <submittedName>
        <fullName evidence="3">Phosphatase PAP2 family protein</fullName>
    </submittedName>
</protein>
<evidence type="ECO:0000313" key="5">
    <source>
        <dbReference type="Proteomes" id="UP001146439"/>
    </source>
</evidence>
<evidence type="ECO:0000313" key="3">
    <source>
        <dbReference type="EMBL" id="MCZ9296118.1"/>
    </source>
</evidence>
<proteinExistence type="predicted"/>
<dbReference type="AlphaFoldDB" id="A0A9X3RNU9"/>
<keyword evidence="6" id="KW-1185">Reference proteome</keyword>
<dbReference type="Proteomes" id="UP001371299">
    <property type="component" value="Unassembled WGS sequence"/>
</dbReference>